<comment type="caution">
    <text evidence="1">The sequence shown here is derived from an EMBL/GenBank/DDBJ whole genome shotgun (WGS) entry which is preliminary data.</text>
</comment>
<keyword evidence="2" id="KW-1185">Reference proteome</keyword>
<dbReference type="RefSeq" id="WP_310308836.1">
    <property type="nucleotide sequence ID" value="NZ_BAAAXB010000001.1"/>
</dbReference>
<accession>A0ABU1PYP5</accession>
<evidence type="ECO:0000313" key="2">
    <source>
        <dbReference type="Proteomes" id="UP001268819"/>
    </source>
</evidence>
<gene>
    <name evidence="1" type="ORF">J2S66_004149</name>
</gene>
<protein>
    <submittedName>
        <fullName evidence="1">Uncharacterized protein</fullName>
    </submittedName>
</protein>
<dbReference type="EMBL" id="JAVDSG010000001">
    <property type="protein sequence ID" value="MDR6595765.1"/>
    <property type="molecule type" value="Genomic_DNA"/>
</dbReference>
<reference evidence="1 2" key="1">
    <citation type="submission" date="2023-07" db="EMBL/GenBank/DDBJ databases">
        <title>Sequencing the genomes of 1000 actinobacteria strains.</title>
        <authorList>
            <person name="Klenk H.-P."/>
        </authorList>
    </citation>
    <scope>NUCLEOTIDE SEQUENCE [LARGE SCALE GENOMIC DNA]</scope>
    <source>
        <strain evidence="1 2">DSM 43749</strain>
    </source>
</reference>
<dbReference type="Proteomes" id="UP001268819">
    <property type="component" value="Unassembled WGS sequence"/>
</dbReference>
<evidence type="ECO:0000313" key="1">
    <source>
        <dbReference type="EMBL" id="MDR6595765.1"/>
    </source>
</evidence>
<proteinExistence type="predicted"/>
<organism evidence="1 2">
    <name type="scientific">Saccharothrix longispora</name>
    <dbReference type="NCBI Taxonomy" id="33920"/>
    <lineage>
        <taxon>Bacteria</taxon>
        <taxon>Bacillati</taxon>
        <taxon>Actinomycetota</taxon>
        <taxon>Actinomycetes</taxon>
        <taxon>Pseudonocardiales</taxon>
        <taxon>Pseudonocardiaceae</taxon>
        <taxon>Saccharothrix</taxon>
    </lineage>
</organism>
<name>A0ABU1PYP5_9PSEU</name>
<sequence>MALRRDALVLAGHPLAGLALSTPAAYKQRVWTPSRLKPELVL</sequence>